<name>A0A2G5SPD0_9PELO</name>
<proteinExistence type="predicted"/>
<keyword evidence="2" id="KW-1185">Reference proteome</keyword>
<dbReference type="OrthoDB" id="5777586at2759"/>
<dbReference type="AlphaFoldDB" id="A0A2G5SPD0"/>
<comment type="caution">
    <text evidence="1">The sequence shown here is derived from an EMBL/GenBank/DDBJ whole genome shotgun (WGS) entry which is preliminary data.</text>
</comment>
<dbReference type="Proteomes" id="UP000230233">
    <property type="component" value="Chromosome X"/>
</dbReference>
<evidence type="ECO:0000313" key="2">
    <source>
        <dbReference type="Proteomes" id="UP000230233"/>
    </source>
</evidence>
<organism evidence="1 2">
    <name type="scientific">Caenorhabditis nigoni</name>
    <dbReference type="NCBI Taxonomy" id="1611254"/>
    <lineage>
        <taxon>Eukaryota</taxon>
        <taxon>Metazoa</taxon>
        <taxon>Ecdysozoa</taxon>
        <taxon>Nematoda</taxon>
        <taxon>Chromadorea</taxon>
        <taxon>Rhabditida</taxon>
        <taxon>Rhabditina</taxon>
        <taxon>Rhabditomorpha</taxon>
        <taxon>Rhabditoidea</taxon>
        <taxon>Rhabditidae</taxon>
        <taxon>Peloderinae</taxon>
        <taxon>Caenorhabditis</taxon>
    </lineage>
</organism>
<gene>
    <name evidence="1" type="primary">Cni-F58A3.3</name>
    <name evidence="1" type="synonym">Cnig_chr_X.g23304</name>
    <name evidence="1" type="ORF">B9Z55_023304</name>
</gene>
<evidence type="ECO:0000313" key="1">
    <source>
        <dbReference type="EMBL" id="PIC16848.1"/>
    </source>
</evidence>
<accession>A0A2G5SPD0</accession>
<dbReference type="EMBL" id="PDUG01000006">
    <property type="protein sequence ID" value="PIC16848.1"/>
    <property type="molecule type" value="Genomic_DNA"/>
</dbReference>
<protein>
    <submittedName>
        <fullName evidence="1">Uncharacterized protein</fullName>
    </submittedName>
</protein>
<sequence>MGYNSSSAMGTMIAINDEPPLPFLRRQSKMYNFRRMFESIISSPPETEFIYHDEEPPQEAAAPIQRNTRSGSFRRVINGSIRRTRKIFGIGDAPEIEPPPQNARDYHIQRFNRNESFRLCRINTKTYQILKLPSEDKIFTTIKQIIPSGTCPLIKLFPREEKPKDKASKRGKLSSFERKRRYHQTFGADHHAKEQLFCPLQASQVELAFKTQIKADIVIKIQAPNGECSGYIYPNNLDFTSFTPTNIGCGHGKWLIHVALRRGCKFHHGQTRQLNLVGQGVLFFEVNMVGDVKDCGRLWLDCLN</sequence>
<reference evidence="2" key="1">
    <citation type="submission" date="2017-10" db="EMBL/GenBank/DDBJ databases">
        <title>Rapid genome shrinkage in a self-fertile nematode reveals novel sperm competition proteins.</title>
        <authorList>
            <person name="Yin D."/>
            <person name="Schwarz E.M."/>
            <person name="Thomas C.G."/>
            <person name="Felde R.L."/>
            <person name="Korf I.F."/>
            <person name="Cutter A.D."/>
            <person name="Schartner C.M."/>
            <person name="Ralston E.J."/>
            <person name="Meyer B.J."/>
            <person name="Haag E.S."/>
        </authorList>
    </citation>
    <scope>NUCLEOTIDE SEQUENCE [LARGE SCALE GENOMIC DNA]</scope>
    <source>
        <strain evidence="2">JU1422</strain>
    </source>
</reference>